<reference evidence="1" key="1">
    <citation type="submission" date="2023-10" db="EMBL/GenBank/DDBJ databases">
        <title>Genome assembly of Pristionchus species.</title>
        <authorList>
            <person name="Yoshida K."/>
            <person name="Sommer R.J."/>
        </authorList>
    </citation>
    <scope>NUCLEOTIDE SEQUENCE</scope>
    <source>
        <strain evidence="1">RS0144</strain>
    </source>
</reference>
<dbReference type="AlphaFoldDB" id="A0AAV5ULW1"/>
<gene>
    <name evidence="1" type="ORF">PENTCL1PPCAC_29508</name>
</gene>
<keyword evidence="2" id="KW-1185">Reference proteome</keyword>
<dbReference type="Proteomes" id="UP001432027">
    <property type="component" value="Unassembled WGS sequence"/>
</dbReference>
<dbReference type="EMBL" id="BTSX01000006">
    <property type="protein sequence ID" value="GMT07334.1"/>
    <property type="molecule type" value="Genomic_DNA"/>
</dbReference>
<evidence type="ECO:0000313" key="1">
    <source>
        <dbReference type="EMBL" id="GMT07334.1"/>
    </source>
</evidence>
<feature type="non-terminal residue" evidence="1">
    <location>
        <position position="76"/>
    </location>
</feature>
<organism evidence="1 2">
    <name type="scientific">Pristionchus entomophagus</name>
    <dbReference type="NCBI Taxonomy" id="358040"/>
    <lineage>
        <taxon>Eukaryota</taxon>
        <taxon>Metazoa</taxon>
        <taxon>Ecdysozoa</taxon>
        <taxon>Nematoda</taxon>
        <taxon>Chromadorea</taxon>
        <taxon>Rhabditida</taxon>
        <taxon>Rhabditina</taxon>
        <taxon>Diplogasteromorpha</taxon>
        <taxon>Diplogasteroidea</taxon>
        <taxon>Neodiplogasteridae</taxon>
        <taxon>Pristionchus</taxon>
    </lineage>
</organism>
<name>A0AAV5ULW1_9BILA</name>
<sequence length="76" mass="9460">MSHYSLVRADTSLALARCEPRPTQVARTYSVRDMGQAFRWSDKYKPQWHTTRTYTPYRYRRDYDLYDDYWSERYNF</sequence>
<evidence type="ECO:0000313" key="2">
    <source>
        <dbReference type="Proteomes" id="UP001432027"/>
    </source>
</evidence>
<accession>A0AAV5ULW1</accession>
<comment type="caution">
    <text evidence="1">The sequence shown here is derived from an EMBL/GenBank/DDBJ whole genome shotgun (WGS) entry which is preliminary data.</text>
</comment>
<proteinExistence type="predicted"/>
<protein>
    <submittedName>
        <fullName evidence="1">Uncharacterized protein</fullName>
    </submittedName>
</protein>